<comment type="caution">
    <text evidence="1">The sequence shown here is derived from an EMBL/GenBank/DDBJ whole genome shotgun (WGS) entry which is preliminary data.</text>
</comment>
<reference evidence="2" key="1">
    <citation type="journal article" date="2019" name="Int. J. Syst. Evol. Microbiol.">
        <title>The Global Catalogue of Microorganisms (GCM) 10K type strain sequencing project: providing services to taxonomists for standard genome sequencing and annotation.</title>
        <authorList>
            <consortium name="The Broad Institute Genomics Platform"/>
            <consortium name="The Broad Institute Genome Sequencing Center for Infectious Disease"/>
            <person name="Wu L."/>
            <person name="Ma J."/>
        </authorList>
    </citation>
    <scope>NUCLEOTIDE SEQUENCE [LARGE SCALE GENOMIC DNA]</scope>
    <source>
        <strain evidence="2">ZS-35-S2</strain>
    </source>
</reference>
<name>A0ABW1KAZ0_9ACTN</name>
<dbReference type="Proteomes" id="UP001596203">
    <property type="component" value="Unassembled WGS sequence"/>
</dbReference>
<gene>
    <name evidence="1" type="ORF">ACFP2T_19615</name>
</gene>
<evidence type="ECO:0000313" key="2">
    <source>
        <dbReference type="Proteomes" id="UP001596203"/>
    </source>
</evidence>
<dbReference type="EMBL" id="JBHSPR010000015">
    <property type="protein sequence ID" value="MFC6018406.1"/>
    <property type="molecule type" value="Genomic_DNA"/>
</dbReference>
<keyword evidence="2" id="KW-1185">Reference proteome</keyword>
<organism evidence="1 2">
    <name type="scientific">Plantactinospora solaniradicis</name>
    <dbReference type="NCBI Taxonomy" id="1723736"/>
    <lineage>
        <taxon>Bacteria</taxon>
        <taxon>Bacillati</taxon>
        <taxon>Actinomycetota</taxon>
        <taxon>Actinomycetes</taxon>
        <taxon>Micromonosporales</taxon>
        <taxon>Micromonosporaceae</taxon>
        <taxon>Plantactinospora</taxon>
    </lineage>
</organism>
<dbReference type="RefSeq" id="WP_377423855.1">
    <property type="nucleotide sequence ID" value="NZ_JBHSPR010000015.1"/>
</dbReference>
<sequence>MPQILVQVGFTPLPEDDDFVLDQLTEELADDLRGIGEVHRVESSVRDRDSKGVAELVLGTVTVLLGTDSGYAQALVELVVCFINRNNGRRVQLKVGDIELSIDRPTKAQNDELIRMVRDAIERSR</sequence>
<accession>A0ABW1KAZ0</accession>
<proteinExistence type="predicted"/>
<evidence type="ECO:0000313" key="1">
    <source>
        <dbReference type="EMBL" id="MFC6018406.1"/>
    </source>
</evidence>
<protein>
    <submittedName>
        <fullName evidence="1">Uncharacterized protein</fullName>
    </submittedName>
</protein>